<comment type="caution">
    <text evidence="2">The sequence shown here is derived from an EMBL/GenBank/DDBJ whole genome shotgun (WGS) entry which is preliminary data.</text>
</comment>
<dbReference type="AlphaFoldDB" id="A0A2P5CPU8"/>
<evidence type="ECO:0000256" key="1">
    <source>
        <dbReference type="SAM" id="MobiDB-lite"/>
    </source>
</evidence>
<evidence type="ECO:0000313" key="3">
    <source>
        <dbReference type="Proteomes" id="UP000237000"/>
    </source>
</evidence>
<keyword evidence="3" id="KW-1185">Reference proteome</keyword>
<feature type="region of interest" description="Disordered" evidence="1">
    <location>
        <begin position="108"/>
        <end position="186"/>
    </location>
</feature>
<reference evidence="3" key="1">
    <citation type="submission" date="2016-06" db="EMBL/GenBank/DDBJ databases">
        <title>Parallel loss of symbiosis genes in relatives of nitrogen-fixing non-legume Parasponia.</title>
        <authorList>
            <person name="Van Velzen R."/>
            <person name="Holmer R."/>
            <person name="Bu F."/>
            <person name="Rutten L."/>
            <person name="Van Zeijl A."/>
            <person name="Liu W."/>
            <person name="Santuari L."/>
            <person name="Cao Q."/>
            <person name="Sharma T."/>
            <person name="Shen D."/>
            <person name="Roswanjaya Y."/>
            <person name="Wardhani T."/>
            <person name="Kalhor M.S."/>
            <person name="Jansen J."/>
            <person name="Van den Hoogen J."/>
            <person name="Gungor B."/>
            <person name="Hartog M."/>
            <person name="Hontelez J."/>
            <person name="Verver J."/>
            <person name="Yang W.-C."/>
            <person name="Schijlen E."/>
            <person name="Repin R."/>
            <person name="Schilthuizen M."/>
            <person name="Schranz E."/>
            <person name="Heidstra R."/>
            <person name="Miyata K."/>
            <person name="Fedorova E."/>
            <person name="Kohlen W."/>
            <person name="Bisseling T."/>
            <person name="Smit S."/>
            <person name="Geurts R."/>
        </authorList>
    </citation>
    <scope>NUCLEOTIDE SEQUENCE [LARGE SCALE GENOMIC DNA]</scope>
    <source>
        <strain evidence="3">cv. RG33-2</strain>
    </source>
</reference>
<accession>A0A2P5CPU8</accession>
<evidence type="ECO:0000313" key="2">
    <source>
        <dbReference type="EMBL" id="PON63042.1"/>
    </source>
</evidence>
<name>A0A2P5CPU8_TREOI</name>
<organism evidence="2 3">
    <name type="scientific">Trema orientale</name>
    <name type="common">Charcoal tree</name>
    <name type="synonym">Celtis orientalis</name>
    <dbReference type="NCBI Taxonomy" id="63057"/>
    <lineage>
        <taxon>Eukaryota</taxon>
        <taxon>Viridiplantae</taxon>
        <taxon>Streptophyta</taxon>
        <taxon>Embryophyta</taxon>
        <taxon>Tracheophyta</taxon>
        <taxon>Spermatophyta</taxon>
        <taxon>Magnoliopsida</taxon>
        <taxon>eudicotyledons</taxon>
        <taxon>Gunneridae</taxon>
        <taxon>Pentapetalae</taxon>
        <taxon>rosids</taxon>
        <taxon>fabids</taxon>
        <taxon>Rosales</taxon>
        <taxon>Cannabaceae</taxon>
        <taxon>Trema</taxon>
    </lineage>
</organism>
<dbReference type="PANTHER" id="PTHR34130:SF8">
    <property type="entry name" value="TRANSMEMBRANE PROTEIN"/>
    <property type="match status" value="1"/>
</dbReference>
<proteinExistence type="predicted"/>
<dbReference type="EMBL" id="JXTC01000341">
    <property type="protein sequence ID" value="PON63042.1"/>
    <property type="molecule type" value="Genomic_DNA"/>
</dbReference>
<dbReference type="PANTHER" id="PTHR34130">
    <property type="entry name" value="OS08G0243800 PROTEIN"/>
    <property type="match status" value="1"/>
</dbReference>
<feature type="compositionally biased region" description="Polar residues" evidence="1">
    <location>
        <begin position="134"/>
        <end position="145"/>
    </location>
</feature>
<dbReference type="InParanoid" id="A0A2P5CPU8"/>
<protein>
    <submittedName>
        <fullName evidence="2">Uncharacterized protein</fullName>
    </submittedName>
</protein>
<feature type="compositionally biased region" description="Low complexity" evidence="1">
    <location>
        <begin position="119"/>
        <end position="133"/>
    </location>
</feature>
<sequence>MDKTSDVLLLVHDHFNYSYYDQVLEDNNNNDDDDDDDDDALSLCNFSNGNDEENDVVSYNIDDPNDAFEFSSTTTTETLLTTDHTETLLFCGKSIPCRSNSNLPISFPQTTSLSQTPHATSSFSRSATGSSGSLNNGIKAQSSRFHNVRTATTTPPPPPRRSSSVRLPETRNSRYHQNYSSSSSSCSRKHNVLIGLTKFPPKMELSEIRKRQSRRAPVPMFSSAACGGDQPIVAGGQSGGKGNWGLLRPLRFRSNLVSALARVSFGCIRHV</sequence>
<dbReference type="Proteomes" id="UP000237000">
    <property type="component" value="Unassembled WGS sequence"/>
</dbReference>
<feature type="compositionally biased region" description="Polar residues" evidence="1">
    <location>
        <begin position="108"/>
        <end position="118"/>
    </location>
</feature>
<gene>
    <name evidence="2" type="ORF">TorRG33x02_277250</name>
</gene>
<dbReference type="OrthoDB" id="1162198at2759"/>